<dbReference type="Pfam" id="PF14759">
    <property type="entry name" value="Reductase_C"/>
    <property type="match status" value="1"/>
</dbReference>
<keyword evidence="3" id="KW-0274">FAD</keyword>
<dbReference type="EMBL" id="JAPJDO010000050">
    <property type="protein sequence ID" value="MCX2940875.1"/>
    <property type="molecule type" value="Genomic_DNA"/>
</dbReference>
<sequence>MTRTSRTSETSTIVIAGAGQSGSHTAASLREFGFKGRIVLVGDEPFLPYQRPPLSKGHLTGASARESLWLHPGSFYEQHGIELLLAETVSSIDRTNCRVQLRGGAWLAYDHLVLALGAHNRALPVAGTELDGVVGLRNLAEADDIRDRLDRARHVVVLGGGFIGLEVAATATRLGLDAVVIEISDRLMGRVLSPQMAGFLLDAHRSRGLGIELGTSVAGLTGAAGRVSAVTTTEGREFPADMVLVGIGAVPNTDLAEDAGLRIDNGIVVDEYLATDDDRISAVGDCTSCPNRYAGGLRVRLESVHNATAQARVLAARLVGRPEPYDSVPWFWSDQADLKLQIAGLSTQPGRAVLRGDPASGRFSVFCFQNDVLRSVESLNRPGDHMAARKLLALGDCLTPEQANDLNFDLRAHITASTGEPEVREHRAPAPG</sequence>
<comment type="cofactor">
    <cofactor evidence="1">
        <name>FAD</name>
        <dbReference type="ChEBI" id="CHEBI:57692"/>
    </cofactor>
</comment>
<evidence type="ECO:0000313" key="7">
    <source>
        <dbReference type="EMBL" id="MCX2940875.1"/>
    </source>
</evidence>
<dbReference type="PANTHER" id="PTHR43557:SF2">
    <property type="entry name" value="RIESKE DOMAIN-CONTAINING PROTEIN-RELATED"/>
    <property type="match status" value="1"/>
</dbReference>
<evidence type="ECO:0000256" key="1">
    <source>
        <dbReference type="ARBA" id="ARBA00001974"/>
    </source>
</evidence>
<proteinExistence type="predicted"/>
<evidence type="ECO:0000313" key="8">
    <source>
        <dbReference type="Proteomes" id="UP001300745"/>
    </source>
</evidence>
<evidence type="ECO:0000259" key="6">
    <source>
        <dbReference type="Pfam" id="PF14759"/>
    </source>
</evidence>
<dbReference type="InterPro" id="IPR036188">
    <property type="entry name" value="FAD/NAD-bd_sf"/>
</dbReference>
<dbReference type="RefSeq" id="WP_266000748.1">
    <property type="nucleotide sequence ID" value="NZ_JAPJDN010000050.1"/>
</dbReference>
<evidence type="ECO:0000259" key="5">
    <source>
        <dbReference type="Pfam" id="PF07992"/>
    </source>
</evidence>
<dbReference type="Gene3D" id="3.50.50.60">
    <property type="entry name" value="FAD/NAD(P)-binding domain"/>
    <property type="match status" value="2"/>
</dbReference>
<gene>
    <name evidence="7" type="ORF">ORI27_29725</name>
</gene>
<dbReference type="Pfam" id="PF07992">
    <property type="entry name" value="Pyr_redox_2"/>
    <property type="match status" value="1"/>
</dbReference>
<dbReference type="Gene3D" id="3.30.390.30">
    <property type="match status" value="1"/>
</dbReference>
<evidence type="ECO:0000256" key="3">
    <source>
        <dbReference type="ARBA" id="ARBA00022827"/>
    </source>
</evidence>
<dbReference type="PRINTS" id="PR00368">
    <property type="entry name" value="FADPNR"/>
</dbReference>
<keyword evidence="8" id="KW-1185">Reference proteome</keyword>
<dbReference type="InterPro" id="IPR023753">
    <property type="entry name" value="FAD/NAD-binding_dom"/>
</dbReference>
<comment type="caution">
    <text evidence="7">The sequence shown here is derived from an EMBL/GenBank/DDBJ whole genome shotgun (WGS) entry which is preliminary data.</text>
</comment>
<dbReference type="InterPro" id="IPR016156">
    <property type="entry name" value="FAD/NAD-linked_Rdtase_dimer_sf"/>
</dbReference>
<feature type="domain" description="FAD/NAD(P)-binding" evidence="5">
    <location>
        <begin position="12"/>
        <end position="311"/>
    </location>
</feature>
<organism evidence="7 8">
    <name type="scientific">Mycobacterium pinniadriaticum</name>
    <dbReference type="NCBI Taxonomy" id="2994102"/>
    <lineage>
        <taxon>Bacteria</taxon>
        <taxon>Bacillati</taxon>
        <taxon>Actinomycetota</taxon>
        <taxon>Actinomycetes</taxon>
        <taxon>Mycobacteriales</taxon>
        <taxon>Mycobacteriaceae</taxon>
        <taxon>Mycobacterium</taxon>
    </lineage>
</organism>
<accession>A0ABT3SMW7</accession>
<dbReference type="SUPFAM" id="SSF55424">
    <property type="entry name" value="FAD/NAD-linked reductases, dimerisation (C-terminal) domain"/>
    <property type="match status" value="1"/>
</dbReference>
<dbReference type="SUPFAM" id="SSF51905">
    <property type="entry name" value="FAD/NAD(P)-binding domain"/>
    <property type="match status" value="2"/>
</dbReference>
<evidence type="ECO:0000256" key="4">
    <source>
        <dbReference type="ARBA" id="ARBA00023002"/>
    </source>
</evidence>
<name>A0ABT3SMW7_9MYCO</name>
<dbReference type="InterPro" id="IPR028202">
    <property type="entry name" value="Reductase_C"/>
</dbReference>
<dbReference type="InterPro" id="IPR050446">
    <property type="entry name" value="FAD-oxidoreductase/Apoptosis"/>
</dbReference>
<keyword evidence="4" id="KW-0560">Oxidoreductase</keyword>
<keyword evidence="2" id="KW-0285">Flavoprotein</keyword>
<reference evidence="7 8" key="1">
    <citation type="submission" date="2022-11" db="EMBL/GenBank/DDBJ databases">
        <title>Mycobacterium sp. nov.</title>
        <authorList>
            <person name="Papic B."/>
            <person name="Spicic S."/>
            <person name="Duvnjak S."/>
        </authorList>
    </citation>
    <scope>NUCLEOTIDE SEQUENCE [LARGE SCALE GENOMIC DNA]</scope>
    <source>
        <strain evidence="7 8">CVI_P4</strain>
    </source>
</reference>
<dbReference type="PRINTS" id="PR00411">
    <property type="entry name" value="PNDRDTASEI"/>
</dbReference>
<feature type="domain" description="Reductase C-terminal" evidence="6">
    <location>
        <begin position="330"/>
        <end position="412"/>
    </location>
</feature>
<dbReference type="Proteomes" id="UP001300745">
    <property type="component" value="Unassembled WGS sequence"/>
</dbReference>
<evidence type="ECO:0000256" key="2">
    <source>
        <dbReference type="ARBA" id="ARBA00022630"/>
    </source>
</evidence>
<dbReference type="PANTHER" id="PTHR43557">
    <property type="entry name" value="APOPTOSIS-INDUCING FACTOR 1"/>
    <property type="match status" value="1"/>
</dbReference>
<protein>
    <submittedName>
        <fullName evidence="7">FAD-dependent oxidoreductase</fullName>
    </submittedName>
</protein>